<evidence type="ECO:0000256" key="4">
    <source>
        <dbReference type="ARBA" id="ARBA00022840"/>
    </source>
</evidence>
<feature type="region of interest" description="Disordered" evidence="6">
    <location>
        <begin position="867"/>
        <end position="975"/>
    </location>
</feature>
<comment type="similarity">
    <text evidence="1">Belongs to the ATP-dependent DNA ligase family.</text>
</comment>
<gene>
    <name evidence="8" type="ORF">BT96DRAFT_993059</name>
</gene>
<evidence type="ECO:0000313" key="9">
    <source>
        <dbReference type="Proteomes" id="UP000799118"/>
    </source>
</evidence>
<keyword evidence="5" id="KW-0539">Nucleus</keyword>
<name>A0A6A4HTT1_9AGAR</name>
<protein>
    <recommendedName>
        <fullName evidence="7">ATP-dependent DNA ligase family profile domain-containing protein</fullName>
    </recommendedName>
</protein>
<keyword evidence="2" id="KW-0436">Ligase</keyword>
<evidence type="ECO:0000256" key="2">
    <source>
        <dbReference type="ARBA" id="ARBA00022598"/>
    </source>
</evidence>
<dbReference type="InterPro" id="IPR036599">
    <property type="entry name" value="DNA_ligase_N_sf"/>
</dbReference>
<dbReference type="Gene3D" id="1.10.3260.10">
    <property type="entry name" value="DNA ligase, ATP-dependent, N-terminal domain"/>
    <property type="match status" value="1"/>
</dbReference>
<feature type="domain" description="ATP-dependent DNA ligase family profile" evidence="7">
    <location>
        <begin position="410"/>
        <end position="517"/>
    </location>
</feature>
<dbReference type="GO" id="GO:0003910">
    <property type="term" value="F:DNA ligase (ATP) activity"/>
    <property type="evidence" value="ECO:0007669"/>
    <property type="project" value="InterPro"/>
</dbReference>
<feature type="region of interest" description="Disordered" evidence="6">
    <location>
        <begin position="706"/>
        <end position="761"/>
    </location>
</feature>
<dbReference type="GO" id="GO:0006297">
    <property type="term" value="P:nucleotide-excision repair, DNA gap filling"/>
    <property type="evidence" value="ECO:0007669"/>
    <property type="project" value="TreeGrafter"/>
</dbReference>
<dbReference type="PROSITE" id="PS50160">
    <property type="entry name" value="DNA_LIGASE_A3"/>
    <property type="match status" value="1"/>
</dbReference>
<evidence type="ECO:0000259" key="7">
    <source>
        <dbReference type="PROSITE" id="PS50160"/>
    </source>
</evidence>
<dbReference type="InterPro" id="IPR012308">
    <property type="entry name" value="DNA_ligase_ATP-dep_N"/>
</dbReference>
<dbReference type="Pfam" id="PF04675">
    <property type="entry name" value="DNA_ligase_A_N"/>
    <property type="match status" value="1"/>
</dbReference>
<keyword evidence="9" id="KW-1185">Reference proteome</keyword>
<keyword evidence="3" id="KW-0547">Nucleotide-binding</keyword>
<dbReference type="GO" id="GO:0005524">
    <property type="term" value="F:ATP binding"/>
    <property type="evidence" value="ECO:0007669"/>
    <property type="project" value="UniProtKB-KW"/>
</dbReference>
<reference evidence="8" key="1">
    <citation type="journal article" date="2019" name="Environ. Microbiol.">
        <title>Fungal ecological strategies reflected in gene transcription - a case study of two litter decomposers.</title>
        <authorList>
            <person name="Barbi F."/>
            <person name="Kohler A."/>
            <person name="Barry K."/>
            <person name="Baskaran P."/>
            <person name="Daum C."/>
            <person name="Fauchery L."/>
            <person name="Ihrmark K."/>
            <person name="Kuo A."/>
            <person name="LaButti K."/>
            <person name="Lipzen A."/>
            <person name="Morin E."/>
            <person name="Grigoriev I.V."/>
            <person name="Henrissat B."/>
            <person name="Lindahl B."/>
            <person name="Martin F."/>
        </authorList>
    </citation>
    <scope>NUCLEOTIDE SEQUENCE</scope>
    <source>
        <strain evidence="8">JB14</strain>
    </source>
</reference>
<evidence type="ECO:0000256" key="1">
    <source>
        <dbReference type="ARBA" id="ARBA00007572"/>
    </source>
</evidence>
<feature type="compositionally biased region" description="Polar residues" evidence="6">
    <location>
        <begin position="912"/>
        <end position="957"/>
    </location>
</feature>
<dbReference type="InterPro" id="IPR029710">
    <property type="entry name" value="LIG4"/>
</dbReference>
<dbReference type="GO" id="GO:0003677">
    <property type="term" value="F:DNA binding"/>
    <property type="evidence" value="ECO:0007669"/>
    <property type="project" value="InterPro"/>
</dbReference>
<sequence length="1117" mass="125513">MSNAGTPNPLNFLQIATKSKPKSNAQRKAAGKDQAKAWFPALDVFKDFSRKSQLLSLPRGTTSIIFRFLFPEDDQKRKFGFKGEKLIHDVAVLVTLCIALLDETYVHDDEYDGNLDIFHVDALLDQLASTSPWSDRSKRNSSRSSTMEVRKRQDILKSLYRQMSPYEAAVLTQIILKDLRPLLYPQLETNTTTALKNYNTKAVKTLMKENAMRAWDLSNRMNRTYRARWDMDAAAKAFEDKEELGPQIGCQIAVCSEISKRPQLQTRSFFLFGILAGLGRDKVRWRESANHVKIVPGRKPEIKIFSKSKRDSTQDRIAVHAVILDCLGLNGQRGVNPRIKSSVILDAEMIPCEGLKSSVNNNSEFWRIRRLIGETAVGIRSRKRNVDHHSDDGASDSSLISNAEGHHLGLVFFDVMYLDDESLVQEPYYHRRQILENLIITEPGWAMLADRWLIDLEGHSCGSPSDYDDCNVDIEEEDDGEESAARRALYSIFAKRLALGEEGLVLKAVDSEYNEVGNPWAMIPNVPKNYEFLLLRLTTFYVGAQTNKEQTENDPDALPDFYIYFTAAYGLSRAELEQLNFRIRSGDPIELGKKGFLQPLNGLQYTYNMYDKLARPELDGSRQYELRWPRITKCFHRSERTWRECMSLQELRVQARDAMGRVAAKDAAREEAEITFNQRGVLEGDSTIEQNMSVKMHERVDKWRAKVAEADKPKRIGRGGTKGNLVQNGRKGSLPKKRRQSYSDDIGISSKKRRSNRDDGIPANLAGWCVSATSRTLPLLGSTSAHDAHTSHTTVRHTRSLDNRTLPGVQSAARGNHTSHNATAIPSIGSPSRIPTNLAGWCVSVSLPGSALHRNAHTFHTTVSRRFENDDGVTGTLPPESVARGRPGSSIGPTSRIPVDTQPDAAKASGATPLQTATNTVQSASHDVSNPTTSQPTTDENTQPGADSSTPLSQLDSSHSKRYYPSPPTSPMKPIEQRAPVTAPIQAAPVQEFFKGAAFWVPYLKEDIPNHGRYSLKSIVDRDRRFTGVDAFLIACRWNPTKTPAMPIPTRGVVFLDFEDANGPVWERMLLDAVENLRSEWRYNGVPRERVPIWVFSRRSKFKEGINPRDLALRVFE</sequence>
<accession>A0A6A4HTT1</accession>
<dbReference type="GO" id="GO:0006310">
    <property type="term" value="P:DNA recombination"/>
    <property type="evidence" value="ECO:0007669"/>
    <property type="project" value="InterPro"/>
</dbReference>
<dbReference type="PANTHER" id="PTHR45997">
    <property type="entry name" value="DNA LIGASE 4"/>
    <property type="match status" value="1"/>
</dbReference>
<dbReference type="Proteomes" id="UP000799118">
    <property type="component" value="Unassembled WGS sequence"/>
</dbReference>
<dbReference type="SUPFAM" id="SSF56091">
    <property type="entry name" value="DNA ligase/mRNA capping enzyme, catalytic domain"/>
    <property type="match status" value="1"/>
</dbReference>
<dbReference type="Pfam" id="PF01068">
    <property type="entry name" value="DNA_ligase_A_M"/>
    <property type="match status" value="1"/>
</dbReference>
<dbReference type="PANTHER" id="PTHR45997:SF2">
    <property type="entry name" value="ATP DEPENDENT DNA LIGASE DOMAIN PROTEIN (AFU_ORTHOLOGUE AFUA_5G02430)"/>
    <property type="match status" value="1"/>
</dbReference>
<evidence type="ECO:0000313" key="8">
    <source>
        <dbReference type="EMBL" id="KAE9400367.1"/>
    </source>
</evidence>
<evidence type="ECO:0000256" key="6">
    <source>
        <dbReference type="SAM" id="MobiDB-lite"/>
    </source>
</evidence>
<dbReference type="EMBL" id="ML769457">
    <property type="protein sequence ID" value="KAE9400367.1"/>
    <property type="molecule type" value="Genomic_DNA"/>
</dbReference>
<proteinExistence type="inferred from homology"/>
<dbReference type="GO" id="GO:0006303">
    <property type="term" value="P:double-strand break repair via nonhomologous end joining"/>
    <property type="evidence" value="ECO:0007669"/>
    <property type="project" value="TreeGrafter"/>
</dbReference>
<evidence type="ECO:0000256" key="5">
    <source>
        <dbReference type="ARBA" id="ARBA00023242"/>
    </source>
</evidence>
<dbReference type="Gene3D" id="3.30.470.30">
    <property type="entry name" value="DNA ligase/mRNA capping enzyme"/>
    <property type="match status" value="1"/>
</dbReference>
<dbReference type="OrthoDB" id="7482721at2759"/>
<evidence type="ECO:0000256" key="3">
    <source>
        <dbReference type="ARBA" id="ARBA00022741"/>
    </source>
</evidence>
<dbReference type="AlphaFoldDB" id="A0A6A4HTT1"/>
<organism evidence="8 9">
    <name type="scientific">Gymnopus androsaceus JB14</name>
    <dbReference type="NCBI Taxonomy" id="1447944"/>
    <lineage>
        <taxon>Eukaryota</taxon>
        <taxon>Fungi</taxon>
        <taxon>Dikarya</taxon>
        <taxon>Basidiomycota</taxon>
        <taxon>Agaricomycotina</taxon>
        <taxon>Agaricomycetes</taxon>
        <taxon>Agaricomycetidae</taxon>
        <taxon>Agaricales</taxon>
        <taxon>Marasmiineae</taxon>
        <taxon>Omphalotaceae</taxon>
        <taxon>Gymnopus</taxon>
    </lineage>
</organism>
<keyword evidence="4" id="KW-0067">ATP-binding</keyword>
<dbReference type="GO" id="GO:0032807">
    <property type="term" value="C:DNA ligase IV complex"/>
    <property type="evidence" value="ECO:0007669"/>
    <property type="project" value="TreeGrafter"/>
</dbReference>
<dbReference type="InterPro" id="IPR012310">
    <property type="entry name" value="DNA_ligase_ATP-dep_cent"/>
</dbReference>